<dbReference type="Gene3D" id="1.25.40.20">
    <property type="entry name" value="Ankyrin repeat-containing domain"/>
    <property type="match status" value="1"/>
</dbReference>
<evidence type="ECO:0000256" key="1">
    <source>
        <dbReference type="ARBA" id="ARBA00022737"/>
    </source>
</evidence>
<keyword evidence="1" id="KW-0677">Repeat</keyword>
<proteinExistence type="predicted"/>
<evidence type="ECO:0000256" key="2">
    <source>
        <dbReference type="ARBA" id="ARBA00023043"/>
    </source>
</evidence>
<keyword evidence="2" id="KW-0040">ANK repeat</keyword>
<evidence type="ECO:0000313" key="5">
    <source>
        <dbReference type="Proteomes" id="UP001396334"/>
    </source>
</evidence>
<dbReference type="PANTHER" id="PTHR24186">
    <property type="entry name" value="PROTEIN PHOSPHATASE 1 REGULATORY SUBUNIT"/>
    <property type="match status" value="1"/>
</dbReference>
<name>A0ABR2T812_9ROSI</name>
<sequence>MAEEPSLEKNKMTKQVTSKTDDTPLHSAVRAGDFELFLEIISGSIEDGELEDLLSKRNQFGETALYVAAECGYADFVKEMIKYHDIVLAGVKARNGFDAFHIAANQRDLG</sequence>
<dbReference type="SUPFAM" id="SSF48403">
    <property type="entry name" value="Ankyrin repeat"/>
    <property type="match status" value="1"/>
</dbReference>
<dbReference type="PANTHER" id="PTHR24186:SF26">
    <property type="entry name" value="ANKYRIN REPEAT PLANT PROTEIN"/>
    <property type="match status" value="1"/>
</dbReference>
<feature type="region of interest" description="Disordered" evidence="3">
    <location>
        <begin position="1"/>
        <end position="25"/>
    </location>
</feature>
<accession>A0ABR2T812</accession>
<comment type="caution">
    <text evidence="4">The sequence shown here is derived from an EMBL/GenBank/DDBJ whole genome shotgun (WGS) entry which is preliminary data.</text>
</comment>
<reference evidence="4 5" key="1">
    <citation type="journal article" date="2024" name="G3 (Bethesda)">
        <title>Genome assembly of Hibiscus sabdariffa L. provides insights into metabolisms of medicinal natural products.</title>
        <authorList>
            <person name="Kim T."/>
        </authorList>
    </citation>
    <scope>NUCLEOTIDE SEQUENCE [LARGE SCALE GENOMIC DNA]</scope>
    <source>
        <strain evidence="4">TK-2024</strain>
        <tissue evidence="4">Old leaves</tissue>
    </source>
</reference>
<evidence type="ECO:0000313" key="4">
    <source>
        <dbReference type="EMBL" id="KAK9033610.1"/>
    </source>
</evidence>
<protein>
    <submittedName>
        <fullName evidence="4">Uncharacterized protein</fullName>
    </submittedName>
</protein>
<dbReference type="InterPro" id="IPR002110">
    <property type="entry name" value="Ankyrin_rpt"/>
</dbReference>
<dbReference type="InterPro" id="IPR036770">
    <property type="entry name" value="Ankyrin_rpt-contain_sf"/>
</dbReference>
<dbReference type="Proteomes" id="UP001396334">
    <property type="component" value="Unassembled WGS sequence"/>
</dbReference>
<organism evidence="4 5">
    <name type="scientific">Hibiscus sabdariffa</name>
    <name type="common">roselle</name>
    <dbReference type="NCBI Taxonomy" id="183260"/>
    <lineage>
        <taxon>Eukaryota</taxon>
        <taxon>Viridiplantae</taxon>
        <taxon>Streptophyta</taxon>
        <taxon>Embryophyta</taxon>
        <taxon>Tracheophyta</taxon>
        <taxon>Spermatophyta</taxon>
        <taxon>Magnoliopsida</taxon>
        <taxon>eudicotyledons</taxon>
        <taxon>Gunneridae</taxon>
        <taxon>Pentapetalae</taxon>
        <taxon>rosids</taxon>
        <taxon>malvids</taxon>
        <taxon>Malvales</taxon>
        <taxon>Malvaceae</taxon>
        <taxon>Malvoideae</taxon>
        <taxon>Hibiscus</taxon>
    </lineage>
</organism>
<dbReference type="Pfam" id="PF12796">
    <property type="entry name" value="Ank_2"/>
    <property type="match status" value="1"/>
</dbReference>
<keyword evidence="5" id="KW-1185">Reference proteome</keyword>
<gene>
    <name evidence="4" type="ORF">V6N11_049797</name>
</gene>
<feature type="compositionally biased region" description="Basic and acidic residues" evidence="3">
    <location>
        <begin position="1"/>
        <end position="11"/>
    </location>
</feature>
<evidence type="ECO:0000256" key="3">
    <source>
        <dbReference type="SAM" id="MobiDB-lite"/>
    </source>
</evidence>
<dbReference type="EMBL" id="JBBPBN010000007">
    <property type="protein sequence ID" value="KAK9033610.1"/>
    <property type="molecule type" value="Genomic_DNA"/>
</dbReference>
<dbReference type="SMART" id="SM00248">
    <property type="entry name" value="ANK"/>
    <property type="match status" value="2"/>
</dbReference>